<dbReference type="AlphaFoldDB" id="A0A951UR83"/>
<evidence type="ECO:0000259" key="2">
    <source>
        <dbReference type="Pfam" id="PF17289"/>
    </source>
</evidence>
<dbReference type="Pfam" id="PF17289">
    <property type="entry name" value="Terminase_6C"/>
    <property type="match status" value="1"/>
</dbReference>
<keyword evidence="1" id="KW-1188">Viral release from host cell</keyword>
<evidence type="ECO:0000313" key="3">
    <source>
        <dbReference type="EMBL" id="MBW4666447.1"/>
    </source>
</evidence>
<name>A0A951UR83_9CYAN</name>
<dbReference type="InterPro" id="IPR035421">
    <property type="entry name" value="Terminase_6C"/>
</dbReference>
<dbReference type="InterPro" id="IPR027417">
    <property type="entry name" value="P-loop_NTPase"/>
</dbReference>
<reference evidence="3" key="1">
    <citation type="submission" date="2021-05" db="EMBL/GenBank/DDBJ databases">
        <authorList>
            <person name="Pietrasiak N."/>
            <person name="Ward R."/>
            <person name="Stajich J.E."/>
            <person name="Kurbessoian T."/>
        </authorList>
    </citation>
    <scope>NUCLEOTIDE SEQUENCE</scope>
    <source>
        <strain evidence="3">GSE-NOS-MK-12-04C</strain>
    </source>
</reference>
<sequence>MGLASLERRSNKRLEKLPLVANELEKKRLPCPQLGKQAEFLQSNADIVLYGGSAGGGKTVGLLLDFAREELISNPNYGGIIFRRTSPQIRNEGGLLDASSRLYPTVDAKLNQTFLEWKFSTGATVRFAHLQHEKNVFDWQGTELARCGFDELTHFTKKQFIYIMSRCRSTIGIKPLVRATCNPDAESWVAELVEWYIDEAGYPIPERSGVVRWFVVYEDNFVWADAEEELRDRFPDINPKSFTFIPSKLTDNPILMESDPGYLANLQMQHSIDRARLLDGNWRIRPQAGKVFNSAWFQIIPAPSRYVALVRFWDMAATAKEVNEDSFYTAGILLGICEDDGYEIVDAIAEQLDVTASDKLIIDTAKRDGKAVYVAWEEEGGSAGKRVTAYLEEQLKGFNVEGLKPQGDKLTRAKPVAKDAEQGRVKLIDGNWCDRFKNAIHMFDGTPKPLTNDYCDALSGAHAFLRDPEKLSARQYARFLRGEI</sequence>
<protein>
    <submittedName>
        <fullName evidence="3">Terminase family protein</fullName>
    </submittedName>
</protein>
<feature type="domain" description="Terminase large subunit gp17-like C-terminal" evidence="2">
    <location>
        <begin position="313"/>
        <end position="447"/>
    </location>
</feature>
<dbReference type="Pfam" id="PF03237">
    <property type="entry name" value="Terminase_6N"/>
    <property type="match status" value="1"/>
</dbReference>
<gene>
    <name evidence="3" type="ORF">KME60_03125</name>
</gene>
<reference evidence="3" key="2">
    <citation type="journal article" date="2022" name="Microbiol. Resour. Announc.">
        <title>Metagenome Sequencing to Explore Phylogenomics of Terrestrial Cyanobacteria.</title>
        <authorList>
            <person name="Ward R.D."/>
            <person name="Stajich J.E."/>
            <person name="Johansen J.R."/>
            <person name="Huntemann M."/>
            <person name="Clum A."/>
            <person name="Foster B."/>
            <person name="Foster B."/>
            <person name="Roux S."/>
            <person name="Palaniappan K."/>
            <person name="Varghese N."/>
            <person name="Mukherjee S."/>
            <person name="Reddy T.B.K."/>
            <person name="Daum C."/>
            <person name="Copeland A."/>
            <person name="Chen I.A."/>
            <person name="Ivanova N.N."/>
            <person name="Kyrpides N.C."/>
            <person name="Shapiro N."/>
            <person name="Eloe-Fadrosh E.A."/>
            <person name="Pietrasiak N."/>
        </authorList>
    </citation>
    <scope>NUCLEOTIDE SEQUENCE</scope>
    <source>
        <strain evidence="3">GSE-NOS-MK-12-04C</strain>
    </source>
</reference>
<evidence type="ECO:0000313" key="4">
    <source>
        <dbReference type="Proteomes" id="UP000729701"/>
    </source>
</evidence>
<accession>A0A951UR83</accession>
<dbReference type="Gene3D" id="3.40.50.300">
    <property type="entry name" value="P-loop containing nucleotide triphosphate hydrolases"/>
    <property type="match status" value="1"/>
</dbReference>
<comment type="caution">
    <text evidence="3">The sequence shown here is derived from an EMBL/GenBank/DDBJ whole genome shotgun (WGS) entry which is preliminary data.</text>
</comment>
<dbReference type="Proteomes" id="UP000729701">
    <property type="component" value="Unassembled WGS sequence"/>
</dbReference>
<evidence type="ECO:0000256" key="1">
    <source>
        <dbReference type="ARBA" id="ARBA00022612"/>
    </source>
</evidence>
<proteinExistence type="predicted"/>
<organism evidence="3 4">
    <name type="scientific">Cyanomargarita calcarea GSE-NOS-MK-12-04C</name>
    <dbReference type="NCBI Taxonomy" id="2839659"/>
    <lineage>
        <taxon>Bacteria</taxon>
        <taxon>Bacillati</taxon>
        <taxon>Cyanobacteriota</taxon>
        <taxon>Cyanophyceae</taxon>
        <taxon>Nostocales</taxon>
        <taxon>Cyanomargaritaceae</taxon>
        <taxon>Cyanomargarita</taxon>
    </lineage>
</organism>
<dbReference type="EMBL" id="JAHHGZ010000003">
    <property type="protein sequence ID" value="MBW4666447.1"/>
    <property type="molecule type" value="Genomic_DNA"/>
</dbReference>